<gene>
    <name evidence="2" type="ORF">CBW65_09660</name>
</gene>
<feature type="transmembrane region" description="Helical" evidence="1">
    <location>
        <begin position="66"/>
        <end position="86"/>
    </location>
</feature>
<name>A0A1Y0IL45_9BACL</name>
<evidence type="ECO:0000313" key="3">
    <source>
        <dbReference type="Proteomes" id="UP000195437"/>
    </source>
</evidence>
<feature type="transmembrane region" description="Helical" evidence="1">
    <location>
        <begin position="118"/>
        <end position="142"/>
    </location>
</feature>
<proteinExistence type="predicted"/>
<keyword evidence="1" id="KW-1133">Transmembrane helix</keyword>
<dbReference type="EMBL" id="CP021434">
    <property type="protein sequence ID" value="ARU61228.1"/>
    <property type="molecule type" value="Genomic_DNA"/>
</dbReference>
<feature type="transmembrane region" description="Helical" evidence="1">
    <location>
        <begin position="38"/>
        <end position="60"/>
    </location>
</feature>
<dbReference type="OrthoDB" id="2381756at2"/>
<accession>A0A1Y0IL45</accession>
<keyword evidence="1" id="KW-0472">Membrane</keyword>
<evidence type="ECO:0000256" key="1">
    <source>
        <dbReference type="SAM" id="Phobius"/>
    </source>
</evidence>
<sequence length="157" mass="17655">MNLSKPPGGAQSGLPPAFKNNRGAPWRRFLKHPVWRQSLLSGLLCTVVVMTYALVGMIAFQLYYHFWFMVFLILFTPVWLVCYGLLFASRWKWHELALGVFLALFVIARFYLNDVEDSGYRLVSVLSLAGGGVLAVSLGFGLSKIGRSLFHTQKRPG</sequence>
<dbReference type="AlphaFoldDB" id="A0A1Y0IL45"/>
<organism evidence="2 3">
    <name type="scientific">Tumebacillus avium</name>
    <dbReference type="NCBI Taxonomy" id="1903704"/>
    <lineage>
        <taxon>Bacteria</taxon>
        <taxon>Bacillati</taxon>
        <taxon>Bacillota</taxon>
        <taxon>Bacilli</taxon>
        <taxon>Bacillales</taxon>
        <taxon>Alicyclobacillaceae</taxon>
        <taxon>Tumebacillus</taxon>
    </lineage>
</organism>
<protein>
    <submittedName>
        <fullName evidence="2">Uncharacterized protein</fullName>
    </submittedName>
</protein>
<keyword evidence="3" id="KW-1185">Reference proteome</keyword>
<keyword evidence="1" id="KW-0812">Transmembrane</keyword>
<reference evidence="3" key="1">
    <citation type="submission" date="2017-05" db="EMBL/GenBank/DDBJ databases">
        <authorList>
            <person name="Sung H."/>
        </authorList>
    </citation>
    <scope>NUCLEOTIDE SEQUENCE [LARGE SCALE GENOMIC DNA]</scope>
    <source>
        <strain evidence="3">AR23208</strain>
    </source>
</reference>
<feature type="transmembrane region" description="Helical" evidence="1">
    <location>
        <begin position="93"/>
        <end position="112"/>
    </location>
</feature>
<dbReference type="KEGG" id="tum:CBW65_09660"/>
<dbReference type="Proteomes" id="UP000195437">
    <property type="component" value="Chromosome"/>
</dbReference>
<dbReference type="RefSeq" id="WP_087456610.1">
    <property type="nucleotide sequence ID" value="NZ_CP021434.1"/>
</dbReference>
<evidence type="ECO:0000313" key="2">
    <source>
        <dbReference type="EMBL" id="ARU61228.1"/>
    </source>
</evidence>